<sequence length="228" mass="24593">MRVLVVEDEAELGYAVAAALRGTGMAVDLVGDIPPADEAIATHPYSCVVFDRMLPTGDSIGYVDARRRGGWSTPVLFLTARDTVADRVAGFTHGGDDYLVKPFATAELVARVRSLCRRTARDGAQPAPIARVGDLEIDVRRRQIRRGGVLLTMTAKEFAVLEALAAADATVVSRSQLIEHCWDSGTEPMSNVVDVVIAQLRRKLGFPGLIHTVRGAGYVLEVRQPEGV</sequence>
<dbReference type="InterPro" id="IPR001789">
    <property type="entry name" value="Sig_transdc_resp-reg_receiver"/>
</dbReference>
<feature type="DNA-binding region" description="OmpR/PhoB-type" evidence="3">
    <location>
        <begin position="127"/>
        <end position="222"/>
    </location>
</feature>
<proteinExistence type="predicted"/>
<protein>
    <submittedName>
        <fullName evidence="6">Response regulator transcription factor</fullName>
    </submittedName>
</protein>
<keyword evidence="7" id="KW-1185">Reference proteome</keyword>
<gene>
    <name evidence="6" type="ORF">GCM10009539_16910</name>
</gene>
<feature type="modified residue" description="4-aspartylphosphate" evidence="2">
    <location>
        <position position="51"/>
    </location>
</feature>
<dbReference type="InterPro" id="IPR039420">
    <property type="entry name" value="WalR-like"/>
</dbReference>
<dbReference type="PROSITE" id="PS50110">
    <property type="entry name" value="RESPONSE_REGULATORY"/>
    <property type="match status" value="1"/>
</dbReference>
<dbReference type="CDD" id="cd00383">
    <property type="entry name" value="trans_reg_C"/>
    <property type="match status" value="1"/>
</dbReference>
<dbReference type="SMART" id="SM00448">
    <property type="entry name" value="REC"/>
    <property type="match status" value="1"/>
</dbReference>
<dbReference type="PANTHER" id="PTHR48111:SF36">
    <property type="entry name" value="TRANSCRIPTIONAL REGULATORY PROTEIN CUTR"/>
    <property type="match status" value="1"/>
</dbReference>
<dbReference type="InterPro" id="IPR011006">
    <property type="entry name" value="CheY-like_superfamily"/>
</dbReference>
<name>A0ABP3DJK7_9ACTN</name>
<evidence type="ECO:0000313" key="6">
    <source>
        <dbReference type="EMBL" id="GAA0232107.1"/>
    </source>
</evidence>
<dbReference type="EMBL" id="BAAAGX010000006">
    <property type="protein sequence ID" value="GAA0232107.1"/>
    <property type="molecule type" value="Genomic_DNA"/>
</dbReference>
<keyword evidence="1 3" id="KW-0238">DNA-binding</keyword>
<evidence type="ECO:0000259" key="4">
    <source>
        <dbReference type="PROSITE" id="PS50110"/>
    </source>
</evidence>
<keyword evidence="2" id="KW-0597">Phosphoprotein</keyword>
<dbReference type="Gene3D" id="6.10.250.690">
    <property type="match status" value="1"/>
</dbReference>
<dbReference type="Pfam" id="PF00072">
    <property type="entry name" value="Response_reg"/>
    <property type="match status" value="1"/>
</dbReference>
<evidence type="ECO:0000256" key="1">
    <source>
        <dbReference type="ARBA" id="ARBA00023125"/>
    </source>
</evidence>
<feature type="domain" description="OmpR/PhoB-type" evidence="5">
    <location>
        <begin position="127"/>
        <end position="222"/>
    </location>
</feature>
<evidence type="ECO:0000256" key="3">
    <source>
        <dbReference type="PROSITE-ProRule" id="PRU01091"/>
    </source>
</evidence>
<dbReference type="SMART" id="SM00862">
    <property type="entry name" value="Trans_reg_C"/>
    <property type="match status" value="1"/>
</dbReference>
<dbReference type="Gene3D" id="1.10.10.10">
    <property type="entry name" value="Winged helix-like DNA-binding domain superfamily/Winged helix DNA-binding domain"/>
    <property type="match status" value="1"/>
</dbReference>
<reference evidence="7" key="1">
    <citation type="journal article" date="2019" name="Int. J. Syst. Evol. Microbiol.">
        <title>The Global Catalogue of Microorganisms (GCM) 10K type strain sequencing project: providing services to taxonomists for standard genome sequencing and annotation.</title>
        <authorList>
            <consortium name="The Broad Institute Genomics Platform"/>
            <consortium name="The Broad Institute Genome Sequencing Center for Infectious Disease"/>
            <person name="Wu L."/>
            <person name="Ma J."/>
        </authorList>
    </citation>
    <scope>NUCLEOTIDE SEQUENCE [LARGE SCALE GENOMIC DNA]</scope>
    <source>
        <strain evidence="7">JCM 10425</strain>
    </source>
</reference>
<dbReference type="SUPFAM" id="SSF46894">
    <property type="entry name" value="C-terminal effector domain of the bipartite response regulators"/>
    <property type="match status" value="1"/>
</dbReference>
<dbReference type="PANTHER" id="PTHR48111">
    <property type="entry name" value="REGULATOR OF RPOS"/>
    <property type="match status" value="1"/>
</dbReference>
<comment type="caution">
    <text evidence="6">The sequence shown here is derived from an EMBL/GenBank/DDBJ whole genome shotgun (WGS) entry which is preliminary data.</text>
</comment>
<evidence type="ECO:0000313" key="7">
    <source>
        <dbReference type="Proteomes" id="UP001500967"/>
    </source>
</evidence>
<dbReference type="Proteomes" id="UP001500967">
    <property type="component" value="Unassembled WGS sequence"/>
</dbReference>
<evidence type="ECO:0000256" key="2">
    <source>
        <dbReference type="PROSITE-ProRule" id="PRU00169"/>
    </source>
</evidence>
<dbReference type="InterPro" id="IPR001867">
    <property type="entry name" value="OmpR/PhoB-type_DNA-bd"/>
</dbReference>
<organism evidence="6 7">
    <name type="scientific">Cryptosporangium japonicum</name>
    <dbReference type="NCBI Taxonomy" id="80872"/>
    <lineage>
        <taxon>Bacteria</taxon>
        <taxon>Bacillati</taxon>
        <taxon>Actinomycetota</taxon>
        <taxon>Actinomycetes</taxon>
        <taxon>Cryptosporangiales</taxon>
        <taxon>Cryptosporangiaceae</taxon>
        <taxon>Cryptosporangium</taxon>
    </lineage>
</organism>
<dbReference type="InterPro" id="IPR016032">
    <property type="entry name" value="Sig_transdc_resp-reg_C-effctor"/>
</dbReference>
<dbReference type="PROSITE" id="PS51755">
    <property type="entry name" value="OMPR_PHOB"/>
    <property type="match status" value="1"/>
</dbReference>
<dbReference type="Pfam" id="PF00486">
    <property type="entry name" value="Trans_reg_C"/>
    <property type="match status" value="1"/>
</dbReference>
<dbReference type="Gene3D" id="3.40.50.2300">
    <property type="match status" value="1"/>
</dbReference>
<accession>A0ABP3DJK7</accession>
<evidence type="ECO:0000259" key="5">
    <source>
        <dbReference type="PROSITE" id="PS51755"/>
    </source>
</evidence>
<feature type="domain" description="Response regulatory" evidence="4">
    <location>
        <begin position="2"/>
        <end position="116"/>
    </location>
</feature>
<dbReference type="RefSeq" id="WP_344648146.1">
    <property type="nucleotide sequence ID" value="NZ_BAAAGX010000006.1"/>
</dbReference>
<dbReference type="SUPFAM" id="SSF52172">
    <property type="entry name" value="CheY-like"/>
    <property type="match status" value="1"/>
</dbReference>
<dbReference type="InterPro" id="IPR036388">
    <property type="entry name" value="WH-like_DNA-bd_sf"/>
</dbReference>